<organism evidence="1 2">
    <name type="scientific">Kickxella alabastrina</name>
    <dbReference type="NCBI Taxonomy" id="61397"/>
    <lineage>
        <taxon>Eukaryota</taxon>
        <taxon>Fungi</taxon>
        <taxon>Fungi incertae sedis</taxon>
        <taxon>Zoopagomycota</taxon>
        <taxon>Kickxellomycotina</taxon>
        <taxon>Kickxellomycetes</taxon>
        <taxon>Kickxellales</taxon>
        <taxon>Kickxellaceae</taxon>
        <taxon>Kickxella</taxon>
    </lineage>
</organism>
<reference evidence="1" key="1">
    <citation type="submission" date="2022-07" db="EMBL/GenBank/DDBJ databases">
        <title>Phylogenomic reconstructions and comparative analyses of Kickxellomycotina fungi.</title>
        <authorList>
            <person name="Reynolds N.K."/>
            <person name="Stajich J.E."/>
            <person name="Barry K."/>
            <person name="Grigoriev I.V."/>
            <person name="Crous P."/>
            <person name="Smith M.E."/>
        </authorList>
    </citation>
    <scope>NUCLEOTIDE SEQUENCE</scope>
    <source>
        <strain evidence="1">Benny 63K</strain>
    </source>
</reference>
<accession>A0ACC1IA17</accession>
<name>A0ACC1IA17_9FUNG</name>
<evidence type="ECO:0000313" key="1">
    <source>
        <dbReference type="EMBL" id="KAJ1889789.1"/>
    </source>
</evidence>
<protein>
    <submittedName>
        <fullName evidence="1">Tropomyosin-2</fullName>
    </submittedName>
</protein>
<gene>
    <name evidence="1" type="primary">TPM2_2</name>
    <name evidence="1" type="ORF">LPJ66_007843</name>
</gene>
<dbReference type="Proteomes" id="UP001150581">
    <property type="component" value="Unassembled WGS sequence"/>
</dbReference>
<sequence>MDKAREKINAYRAEAEAANERAEAADQQLKLVLAQQTEREQELISLQNRVQLLEEEADKRDAQLAEAKQIQQDNAATLNQSDIVLKNANTQEERIDNLEIQLREAIKNAQELDLLNEGLQRRLTQKEKDLETAETEYETLKETYTALKNEFEEAMRSLDEM</sequence>
<dbReference type="EMBL" id="JANBPG010001472">
    <property type="protein sequence ID" value="KAJ1889789.1"/>
    <property type="molecule type" value="Genomic_DNA"/>
</dbReference>
<comment type="caution">
    <text evidence="1">The sequence shown here is derived from an EMBL/GenBank/DDBJ whole genome shotgun (WGS) entry which is preliminary data.</text>
</comment>
<evidence type="ECO:0000313" key="2">
    <source>
        <dbReference type="Proteomes" id="UP001150581"/>
    </source>
</evidence>
<proteinExistence type="predicted"/>
<keyword evidence="2" id="KW-1185">Reference proteome</keyword>